<keyword evidence="2" id="KW-0597">Phosphoprotein</keyword>
<feature type="domain" description="Carrier" evidence="3">
    <location>
        <begin position="22"/>
        <end position="97"/>
    </location>
</feature>
<accession>A0ABP7B3B1</accession>
<evidence type="ECO:0000313" key="5">
    <source>
        <dbReference type="Proteomes" id="UP001500902"/>
    </source>
</evidence>
<dbReference type="InterPro" id="IPR020806">
    <property type="entry name" value="PKS_PP-bd"/>
</dbReference>
<evidence type="ECO:0000256" key="2">
    <source>
        <dbReference type="ARBA" id="ARBA00022553"/>
    </source>
</evidence>
<dbReference type="Proteomes" id="UP001500902">
    <property type="component" value="Unassembled WGS sequence"/>
</dbReference>
<dbReference type="PROSITE" id="PS00012">
    <property type="entry name" value="PHOSPHOPANTETHEINE"/>
    <property type="match status" value="1"/>
</dbReference>
<dbReference type="Pfam" id="PF00550">
    <property type="entry name" value="PP-binding"/>
    <property type="match status" value="1"/>
</dbReference>
<evidence type="ECO:0000313" key="4">
    <source>
        <dbReference type="EMBL" id="GAA3647913.1"/>
    </source>
</evidence>
<dbReference type="InterPro" id="IPR036736">
    <property type="entry name" value="ACP-like_sf"/>
</dbReference>
<organism evidence="4 5">
    <name type="scientific">Nonomuraea antimicrobica</name>
    <dbReference type="NCBI Taxonomy" id="561173"/>
    <lineage>
        <taxon>Bacteria</taxon>
        <taxon>Bacillati</taxon>
        <taxon>Actinomycetota</taxon>
        <taxon>Actinomycetes</taxon>
        <taxon>Streptosporangiales</taxon>
        <taxon>Streptosporangiaceae</taxon>
        <taxon>Nonomuraea</taxon>
    </lineage>
</organism>
<protein>
    <recommendedName>
        <fullName evidence="3">Carrier domain-containing protein</fullName>
    </recommendedName>
</protein>
<dbReference type="InterPro" id="IPR029058">
    <property type="entry name" value="AB_hydrolase_fold"/>
</dbReference>
<dbReference type="SMART" id="SM00823">
    <property type="entry name" value="PKS_PP"/>
    <property type="match status" value="1"/>
</dbReference>
<name>A0ABP7B3B1_9ACTN</name>
<comment type="caution">
    <text evidence="4">The sequence shown here is derived from an EMBL/GenBank/DDBJ whole genome shotgun (WGS) entry which is preliminary data.</text>
</comment>
<dbReference type="PANTHER" id="PTHR45527">
    <property type="entry name" value="NONRIBOSOMAL PEPTIDE SYNTHETASE"/>
    <property type="match status" value="1"/>
</dbReference>
<dbReference type="PANTHER" id="PTHR45527:SF1">
    <property type="entry name" value="FATTY ACID SYNTHASE"/>
    <property type="match status" value="1"/>
</dbReference>
<dbReference type="EMBL" id="BAAAZP010000010">
    <property type="protein sequence ID" value="GAA3647913.1"/>
    <property type="molecule type" value="Genomic_DNA"/>
</dbReference>
<dbReference type="InterPro" id="IPR009081">
    <property type="entry name" value="PP-bd_ACP"/>
</dbReference>
<dbReference type="Gene3D" id="3.40.50.1820">
    <property type="entry name" value="alpha/beta hydrolase"/>
    <property type="match status" value="1"/>
</dbReference>
<sequence length="116" mass="12796">MPDSPGTETDLGTQYDRPPYVAARTDDERLVAAAWAELLEVEPVGVHDDFFQLGGHSMMLIQLVTSLNAASGRRVALRDLFGATTVEEQARLLTEHRADPAEPRLVALNRRPVSEE</sequence>
<proteinExistence type="predicted"/>
<evidence type="ECO:0000256" key="1">
    <source>
        <dbReference type="ARBA" id="ARBA00022450"/>
    </source>
</evidence>
<keyword evidence="5" id="KW-1185">Reference proteome</keyword>
<gene>
    <name evidence="4" type="ORF">GCM10022224_008370</name>
</gene>
<dbReference type="PROSITE" id="PS50075">
    <property type="entry name" value="CARRIER"/>
    <property type="match status" value="1"/>
</dbReference>
<reference evidence="5" key="1">
    <citation type="journal article" date="2019" name="Int. J. Syst. Evol. Microbiol.">
        <title>The Global Catalogue of Microorganisms (GCM) 10K type strain sequencing project: providing services to taxonomists for standard genome sequencing and annotation.</title>
        <authorList>
            <consortium name="The Broad Institute Genomics Platform"/>
            <consortium name="The Broad Institute Genome Sequencing Center for Infectious Disease"/>
            <person name="Wu L."/>
            <person name="Ma J."/>
        </authorList>
    </citation>
    <scope>NUCLEOTIDE SEQUENCE [LARGE SCALE GENOMIC DNA]</scope>
    <source>
        <strain evidence="5">JCM 16904</strain>
    </source>
</reference>
<dbReference type="InterPro" id="IPR006162">
    <property type="entry name" value="Ppantetheine_attach_site"/>
</dbReference>
<evidence type="ECO:0000259" key="3">
    <source>
        <dbReference type="PROSITE" id="PS50075"/>
    </source>
</evidence>
<dbReference type="RefSeq" id="WP_344873125.1">
    <property type="nucleotide sequence ID" value="NZ_BAAAZP010000010.1"/>
</dbReference>
<keyword evidence="1" id="KW-0596">Phosphopantetheine</keyword>
<dbReference type="SUPFAM" id="SSF47336">
    <property type="entry name" value="ACP-like"/>
    <property type="match status" value="1"/>
</dbReference>